<dbReference type="EC" id="1.3.1.106" evidence="4"/>
<sequence length="251" mass="26520">MRPNLLILGGTSEASALAQLLATQGIAGTLSLAGRVSRPRAQPLPMRLGGFGGAAGLADWLRQHGITHVIDATHPFAAQISRNAVSACAKADVPLLALTRPAWQPVAGDDWRHVADLDQAAAALDRPAMRVMLAIGRMHLDRFAAHPQHSYLLRLVDAPDGPLPLPESTVILDRGPFTMQADLALLQRHDIQLVVAKNAGGDGAYAKIAAARALGLPVLMIDRPALPARPETHDPAEVLRFIAHTGADLGV</sequence>
<organism evidence="4 5">
    <name type="scientific">Paracoccus fistulariae</name>
    <dbReference type="NCBI Taxonomy" id="658446"/>
    <lineage>
        <taxon>Bacteria</taxon>
        <taxon>Pseudomonadati</taxon>
        <taxon>Pseudomonadota</taxon>
        <taxon>Alphaproteobacteria</taxon>
        <taxon>Rhodobacterales</taxon>
        <taxon>Paracoccaceae</taxon>
        <taxon>Paracoccus</taxon>
    </lineage>
</organism>
<evidence type="ECO:0000256" key="3">
    <source>
        <dbReference type="ARBA" id="ARBA00023002"/>
    </source>
</evidence>
<dbReference type="Pfam" id="PF02571">
    <property type="entry name" value="CbiJ"/>
    <property type="match status" value="1"/>
</dbReference>
<dbReference type="PROSITE" id="PS51014">
    <property type="entry name" value="COBK_CBIJ"/>
    <property type="match status" value="1"/>
</dbReference>
<accession>A0ABY7SM69</accession>
<gene>
    <name evidence="4" type="ORF">JHX87_03480</name>
</gene>
<reference evidence="4 5" key="1">
    <citation type="submission" date="2021-01" db="EMBL/GenBank/DDBJ databases">
        <title>Biogeographic distribution of Paracoccus.</title>
        <authorList>
            <person name="Hollensteiner J."/>
            <person name="Leineberger J."/>
            <person name="Brinkhoff T."/>
            <person name="Daniel R."/>
        </authorList>
    </citation>
    <scope>NUCLEOTIDE SEQUENCE [LARGE SCALE GENOMIC DNA]</scope>
    <source>
        <strain evidence="4 5">KCTC 22803</strain>
    </source>
</reference>
<dbReference type="InterPro" id="IPR003723">
    <property type="entry name" value="Precorrin-6x_reduct"/>
</dbReference>
<dbReference type="EMBL" id="CP067136">
    <property type="protein sequence ID" value="WCR07901.1"/>
    <property type="molecule type" value="Genomic_DNA"/>
</dbReference>
<dbReference type="NCBIfam" id="NF005968">
    <property type="entry name" value="PRK08057.1-2"/>
    <property type="match status" value="1"/>
</dbReference>
<keyword evidence="2" id="KW-0169">Cobalamin biosynthesis</keyword>
<dbReference type="RefSeq" id="WP_271882381.1">
    <property type="nucleotide sequence ID" value="NZ_CP067136.1"/>
</dbReference>
<keyword evidence="5" id="KW-1185">Reference proteome</keyword>
<comment type="pathway">
    <text evidence="1">Cofactor biosynthesis; adenosylcobalamin biosynthesis.</text>
</comment>
<dbReference type="PANTHER" id="PTHR36925:SF1">
    <property type="entry name" value="COBALT-PRECORRIN-6A REDUCTASE"/>
    <property type="match status" value="1"/>
</dbReference>
<evidence type="ECO:0000256" key="1">
    <source>
        <dbReference type="ARBA" id="ARBA00004953"/>
    </source>
</evidence>
<protein>
    <submittedName>
        <fullName evidence="4">Cobalt-precorrin-6A reductase</fullName>
        <ecNumber evidence="4">1.3.1.106</ecNumber>
    </submittedName>
</protein>
<dbReference type="NCBIfam" id="TIGR00715">
    <property type="entry name" value="precor6x_red"/>
    <property type="match status" value="1"/>
</dbReference>
<evidence type="ECO:0000313" key="4">
    <source>
        <dbReference type="EMBL" id="WCR07901.1"/>
    </source>
</evidence>
<dbReference type="PANTHER" id="PTHR36925">
    <property type="entry name" value="COBALT-PRECORRIN-6A REDUCTASE"/>
    <property type="match status" value="1"/>
</dbReference>
<evidence type="ECO:0000313" key="5">
    <source>
        <dbReference type="Proteomes" id="UP001219349"/>
    </source>
</evidence>
<proteinExistence type="predicted"/>
<dbReference type="Proteomes" id="UP001219349">
    <property type="component" value="Chromosome"/>
</dbReference>
<evidence type="ECO:0000256" key="2">
    <source>
        <dbReference type="ARBA" id="ARBA00022573"/>
    </source>
</evidence>
<name>A0ABY7SM69_9RHOB</name>
<dbReference type="GO" id="GO:0016491">
    <property type="term" value="F:oxidoreductase activity"/>
    <property type="evidence" value="ECO:0007669"/>
    <property type="project" value="UniProtKB-KW"/>
</dbReference>
<keyword evidence="3 4" id="KW-0560">Oxidoreductase</keyword>